<reference evidence="1" key="1">
    <citation type="journal article" date="2023" name="Science">
        <title>Genome structures resolve the early diversification of teleost fishes.</title>
        <authorList>
            <person name="Parey E."/>
            <person name="Louis A."/>
            <person name="Montfort J."/>
            <person name="Bouchez O."/>
            <person name="Roques C."/>
            <person name="Iampietro C."/>
            <person name="Lluch J."/>
            <person name="Castinel A."/>
            <person name="Donnadieu C."/>
            <person name="Desvignes T."/>
            <person name="Floi Bucao C."/>
            <person name="Jouanno E."/>
            <person name="Wen M."/>
            <person name="Mejri S."/>
            <person name="Dirks R."/>
            <person name="Jansen H."/>
            <person name="Henkel C."/>
            <person name="Chen W.J."/>
            <person name="Zahm M."/>
            <person name="Cabau C."/>
            <person name="Klopp C."/>
            <person name="Thompson A.W."/>
            <person name="Robinson-Rechavi M."/>
            <person name="Braasch I."/>
            <person name="Lecointre G."/>
            <person name="Bobe J."/>
            <person name="Postlethwait J.H."/>
            <person name="Berthelot C."/>
            <person name="Roest Crollius H."/>
            <person name="Guiguen Y."/>
        </authorList>
    </citation>
    <scope>NUCLEOTIDE SEQUENCE</scope>
    <source>
        <strain evidence="1">Concon-B</strain>
    </source>
</reference>
<gene>
    <name evidence="1" type="ORF">COCON_G00071360</name>
</gene>
<name>A0A9Q1I4G3_CONCO</name>
<evidence type="ECO:0000313" key="2">
    <source>
        <dbReference type="Proteomes" id="UP001152803"/>
    </source>
</evidence>
<comment type="caution">
    <text evidence="1">The sequence shown here is derived from an EMBL/GenBank/DDBJ whole genome shotgun (WGS) entry which is preliminary data.</text>
</comment>
<proteinExistence type="predicted"/>
<dbReference type="Proteomes" id="UP001152803">
    <property type="component" value="Unassembled WGS sequence"/>
</dbReference>
<accession>A0A9Q1I4G3</accession>
<evidence type="ECO:0000313" key="1">
    <source>
        <dbReference type="EMBL" id="KAJ8280070.1"/>
    </source>
</evidence>
<organism evidence="1 2">
    <name type="scientific">Conger conger</name>
    <name type="common">Conger eel</name>
    <name type="synonym">Muraena conger</name>
    <dbReference type="NCBI Taxonomy" id="82655"/>
    <lineage>
        <taxon>Eukaryota</taxon>
        <taxon>Metazoa</taxon>
        <taxon>Chordata</taxon>
        <taxon>Craniata</taxon>
        <taxon>Vertebrata</taxon>
        <taxon>Euteleostomi</taxon>
        <taxon>Actinopterygii</taxon>
        <taxon>Neopterygii</taxon>
        <taxon>Teleostei</taxon>
        <taxon>Anguilliformes</taxon>
        <taxon>Congridae</taxon>
        <taxon>Conger</taxon>
    </lineage>
</organism>
<keyword evidence="2" id="KW-1185">Reference proteome</keyword>
<protein>
    <submittedName>
        <fullName evidence="1">Uncharacterized protein</fullName>
    </submittedName>
</protein>
<dbReference type="AlphaFoldDB" id="A0A9Q1I4G3"/>
<sequence length="137" mass="14625">MYLHHNFMPKCPAPGSSCVRFVVLRPFASATAGSSRAVLPLQWACFVHAKFVAQGSREEMSPSPWCGRLRDLRAMSPQTRPADHGSPSCCQCAQGSREEMSPGPWVCVGDSGAAPGPVELENGAQILLLADLRIGSS</sequence>
<dbReference type="EMBL" id="JAFJMO010000004">
    <property type="protein sequence ID" value="KAJ8280070.1"/>
    <property type="molecule type" value="Genomic_DNA"/>
</dbReference>